<protein>
    <submittedName>
        <fullName evidence="2">10746_t:CDS:1</fullName>
    </submittedName>
</protein>
<evidence type="ECO:0000313" key="3">
    <source>
        <dbReference type="Proteomes" id="UP000789901"/>
    </source>
</evidence>
<keyword evidence="1" id="KW-0732">Signal</keyword>
<feature type="chain" id="PRO_5046373174" evidence="1">
    <location>
        <begin position="20"/>
        <end position="98"/>
    </location>
</feature>
<comment type="caution">
    <text evidence="2">The sequence shown here is derived from an EMBL/GenBank/DDBJ whole genome shotgun (WGS) entry which is preliminary data.</text>
</comment>
<sequence length="98" mass="11247">GYLLILVILIKTFTTHVFPNNRTIIKHIEQNFTNDNQFANATTTVIDSGYSIHEVSMVAHIDIVDALTMNFTSPYWAAGYYFEINTDFDHNPQLYTTL</sequence>
<gene>
    <name evidence="2" type="ORF">GMARGA_LOCUS39830</name>
</gene>
<dbReference type="EMBL" id="CAJVQB010097488">
    <property type="protein sequence ID" value="CAG8849683.1"/>
    <property type="molecule type" value="Genomic_DNA"/>
</dbReference>
<evidence type="ECO:0000256" key="1">
    <source>
        <dbReference type="SAM" id="SignalP"/>
    </source>
</evidence>
<name>A0ABN7XAC0_GIGMA</name>
<organism evidence="2 3">
    <name type="scientific">Gigaspora margarita</name>
    <dbReference type="NCBI Taxonomy" id="4874"/>
    <lineage>
        <taxon>Eukaryota</taxon>
        <taxon>Fungi</taxon>
        <taxon>Fungi incertae sedis</taxon>
        <taxon>Mucoromycota</taxon>
        <taxon>Glomeromycotina</taxon>
        <taxon>Glomeromycetes</taxon>
        <taxon>Diversisporales</taxon>
        <taxon>Gigasporaceae</taxon>
        <taxon>Gigaspora</taxon>
    </lineage>
</organism>
<keyword evidence="3" id="KW-1185">Reference proteome</keyword>
<reference evidence="2 3" key="1">
    <citation type="submission" date="2021-06" db="EMBL/GenBank/DDBJ databases">
        <authorList>
            <person name="Kallberg Y."/>
            <person name="Tangrot J."/>
            <person name="Rosling A."/>
        </authorList>
    </citation>
    <scope>NUCLEOTIDE SEQUENCE [LARGE SCALE GENOMIC DNA]</scope>
    <source>
        <strain evidence="2 3">120-4 pot B 10/14</strain>
    </source>
</reference>
<feature type="non-terminal residue" evidence="2">
    <location>
        <position position="1"/>
    </location>
</feature>
<accession>A0ABN7XAC0</accession>
<dbReference type="Proteomes" id="UP000789901">
    <property type="component" value="Unassembled WGS sequence"/>
</dbReference>
<evidence type="ECO:0000313" key="2">
    <source>
        <dbReference type="EMBL" id="CAG8849683.1"/>
    </source>
</evidence>
<feature type="signal peptide" evidence="1">
    <location>
        <begin position="1"/>
        <end position="19"/>
    </location>
</feature>
<feature type="non-terminal residue" evidence="2">
    <location>
        <position position="98"/>
    </location>
</feature>
<proteinExistence type="predicted"/>